<sequence>MLKRRHLLKMMKRRRRSLTTEKVKKRRNTVCLPEDLLVEILSRVPETSLARFQSTSKGWNALIKRDGRLVNNSLFVMVIYSKVYLVRLNLHGIHDNNVGKVISQFSLNDPLSSSSLKEVGIRHVFHCDGLLLCTTMDERLVVWNPCSGEASRIIRPLNSNYKFDTYALGDWRDGTSIDGNTYWLTNKYSPTGTRNAALQCFDFTKERFGLVSLPGDTLSYNVFALSVTREEQNLCLLASSRDEEVHDVDVWMATKIKGAGDMSWSKLLTVKRTHSQQLLGSRKGMSFMVDRENKVIVHPTKYKNSSNCLHIVGENYKHIKVNLNVGLKCTIPVRSTPTLVQIQQGSLGIGTWKGSKSS</sequence>
<gene>
    <name evidence="2" type="ORF">DY000_02049500</name>
</gene>
<evidence type="ECO:0000313" key="2">
    <source>
        <dbReference type="EMBL" id="KAF3608396.1"/>
    </source>
</evidence>
<dbReference type="PANTHER" id="PTHR31672">
    <property type="entry name" value="BNACNNG10540D PROTEIN"/>
    <property type="match status" value="1"/>
</dbReference>
<organism evidence="2 3">
    <name type="scientific">Brassica cretica</name>
    <name type="common">Mustard</name>
    <dbReference type="NCBI Taxonomy" id="69181"/>
    <lineage>
        <taxon>Eukaryota</taxon>
        <taxon>Viridiplantae</taxon>
        <taxon>Streptophyta</taxon>
        <taxon>Embryophyta</taxon>
        <taxon>Tracheophyta</taxon>
        <taxon>Spermatophyta</taxon>
        <taxon>Magnoliopsida</taxon>
        <taxon>eudicotyledons</taxon>
        <taxon>Gunneridae</taxon>
        <taxon>Pentapetalae</taxon>
        <taxon>rosids</taxon>
        <taxon>malvids</taxon>
        <taxon>Brassicales</taxon>
        <taxon>Brassicaceae</taxon>
        <taxon>Brassiceae</taxon>
        <taxon>Brassica</taxon>
    </lineage>
</organism>
<proteinExistence type="predicted"/>
<dbReference type="EMBL" id="QGKV02000297">
    <property type="protein sequence ID" value="KAF3608396.1"/>
    <property type="molecule type" value="Genomic_DNA"/>
</dbReference>
<dbReference type="SMART" id="SM00256">
    <property type="entry name" value="FBOX"/>
    <property type="match status" value="1"/>
</dbReference>
<dbReference type="InterPro" id="IPR036047">
    <property type="entry name" value="F-box-like_dom_sf"/>
</dbReference>
<dbReference type="Proteomes" id="UP000266723">
    <property type="component" value="Unassembled WGS sequence"/>
</dbReference>
<name>A0ABQ7EY98_BRACR</name>
<dbReference type="InterPro" id="IPR017451">
    <property type="entry name" value="F-box-assoc_interact_dom"/>
</dbReference>
<dbReference type="Pfam" id="PF00646">
    <property type="entry name" value="F-box"/>
    <property type="match status" value="1"/>
</dbReference>
<dbReference type="Gene3D" id="1.20.1280.50">
    <property type="match status" value="1"/>
</dbReference>
<dbReference type="PANTHER" id="PTHR31672:SF13">
    <property type="entry name" value="F-BOX PROTEIN CPR30-LIKE"/>
    <property type="match status" value="1"/>
</dbReference>
<keyword evidence="3" id="KW-1185">Reference proteome</keyword>
<comment type="caution">
    <text evidence="2">The sequence shown here is derived from an EMBL/GenBank/DDBJ whole genome shotgun (WGS) entry which is preliminary data.</text>
</comment>
<dbReference type="NCBIfam" id="TIGR01640">
    <property type="entry name" value="F_box_assoc_1"/>
    <property type="match status" value="1"/>
</dbReference>
<dbReference type="InterPro" id="IPR001810">
    <property type="entry name" value="F-box_dom"/>
</dbReference>
<evidence type="ECO:0000259" key="1">
    <source>
        <dbReference type="PROSITE" id="PS50181"/>
    </source>
</evidence>
<feature type="domain" description="F-box" evidence="1">
    <location>
        <begin position="26"/>
        <end position="78"/>
    </location>
</feature>
<dbReference type="CDD" id="cd22157">
    <property type="entry name" value="F-box_AtFBW1-like"/>
    <property type="match status" value="1"/>
</dbReference>
<accession>A0ABQ7EY98</accession>
<dbReference type="Pfam" id="PF07734">
    <property type="entry name" value="FBA_1"/>
    <property type="match status" value="2"/>
</dbReference>
<evidence type="ECO:0000313" key="3">
    <source>
        <dbReference type="Proteomes" id="UP000266723"/>
    </source>
</evidence>
<dbReference type="SUPFAM" id="SSF81383">
    <property type="entry name" value="F-box domain"/>
    <property type="match status" value="1"/>
</dbReference>
<dbReference type="PROSITE" id="PS50181">
    <property type="entry name" value="FBOX"/>
    <property type="match status" value="1"/>
</dbReference>
<protein>
    <recommendedName>
        <fullName evidence="1">F-box domain-containing protein</fullName>
    </recommendedName>
</protein>
<dbReference type="InterPro" id="IPR050796">
    <property type="entry name" value="SCF_F-box_component"/>
</dbReference>
<dbReference type="InterPro" id="IPR006527">
    <property type="entry name" value="F-box-assoc_dom_typ1"/>
</dbReference>
<reference evidence="2 3" key="1">
    <citation type="journal article" date="2020" name="BMC Genomics">
        <title>Intraspecific diversification of the crop wild relative Brassica cretica Lam. using demographic model selection.</title>
        <authorList>
            <person name="Kioukis A."/>
            <person name="Michalopoulou V.A."/>
            <person name="Briers L."/>
            <person name="Pirintsos S."/>
            <person name="Studholme D.J."/>
            <person name="Pavlidis P."/>
            <person name="Sarris P.F."/>
        </authorList>
    </citation>
    <scope>NUCLEOTIDE SEQUENCE [LARGE SCALE GENOMIC DNA]</scope>
    <source>
        <strain evidence="3">cv. PFS-1207/04</strain>
    </source>
</reference>